<dbReference type="EMBL" id="CACRXK020009490">
    <property type="protein sequence ID" value="CAB4017317.1"/>
    <property type="molecule type" value="Genomic_DNA"/>
</dbReference>
<evidence type="ECO:0000256" key="1">
    <source>
        <dbReference type="SAM" id="MobiDB-lite"/>
    </source>
</evidence>
<comment type="caution">
    <text evidence="2">The sequence shown here is derived from an EMBL/GenBank/DDBJ whole genome shotgun (WGS) entry which is preliminary data.</text>
</comment>
<feature type="region of interest" description="Disordered" evidence="1">
    <location>
        <begin position="1"/>
        <end position="20"/>
    </location>
</feature>
<accession>A0A6S7II16</accession>
<gene>
    <name evidence="2" type="ORF">PACLA_8A074704</name>
</gene>
<dbReference type="AlphaFoldDB" id="A0A6S7II16"/>
<dbReference type="Proteomes" id="UP001152795">
    <property type="component" value="Unassembled WGS sequence"/>
</dbReference>
<evidence type="ECO:0000313" key="3">
    <source>
        <dbReference type="Proteomes" id="UP001152795"/>
    </source>
</evidence>
<sequence>MDAGYKKKVKQYHDTRHNSKRHKFQIGNEVVVKREKKRKTENIYEPYIYIITDIKGSTVFARRISDGKMMCRNSCSRVKLLNGRNDKDEEE</sequence>
<feature type="compositionally biased region" description="Basic residues" evidence="1">
    <location>
        <begin position="1"/>
        <end position="10"/>
    </location>
</feature>
<reference evidence="2" key="1">
    <citation type="submission" date="2020-04" db="EMBL/GenBank/DDBJ databases">
        <authorList>
            <person name="Alioto T."/>
            <person name="Alioto T."/>
            <person name="Gomez Garrido J."/>
        </authorList>
    </citation>
    <scope>NUCLEOTIDE SEQUENCE</scope>
    <source>
        <strain evidence="2">A484AB</strain>
    </source>
</reference>
<evidence type="ECO:0000313" key="2">
    <source>
        <dbReference type="EMBL" id="CAB4017317.1"/>
    </source>
</evidence>
<keyword evidence="3" id="KW-1185">Reference proteome</keyword>
<protein>
    <submittedName>
        <fullName evidence="2">Uncharacterized protein</fullName>
    </submittedName>
</protein>
<proteinExistence type="predicted"/>
<name>A0A6S7II16_PARCT</name>
<dbReference type="OrthoDB" id="5980810at2759"/>
<organism evidence="2 3">
    <name type="scientific">Paramuricea clavata</name>
    <name type="common">Red gorgonian</name>
    <name type="synonym">Violescent sea-whip</name>
    <dbReference type="NCBI Taxonomy" id="317549"/>
    <lineage>
        <taxon>Eukaryota</taxon>
        <taxon>Metazoa</taxon>
        <taxon>Cnidaria</taxon>
        <taxon>Anthozoa</taxon>
        <taxon>Octocorallia</taxon>
        <taxon>Malacalcyonacea</taxon>
        <taxon>Plexauridae</taxon>
        <taxon>Paramuricea</taxon>
    </lineage>
</organism>